<evidence type="ECO:0000256" key="6">
    <source>
        <dbReference type="RuleBase" id="RU004468"/>
    </source>
</evidence>
<dbReference type="PROSITE" id="PS00572">
    <property type="entry name" value="GLYCOSYL_HYDROL_F1_1"/>
    <property type="match status" value="1"/>
</dbReference>
<dbReference type="EC" id="3.2.1.21" evidence="8"/>
<reference evidence="8 9" key="1">
    <citation type="journal article" date="2014" name="BMC Genomics">
        <title>Complete genome sequence of producer of the glycopeptide antibiotic Aculeximycin Kutzneria albida DSM 43870T, a representative of minor genus of Pseudonocardiaceae.</title>
        <authorList>
            <person name="Rebets Y."/>
            <person name="Tokovenko B."/>
            <person name="Lushchyk I."/>
            <person name="Ruckert C."/>
            <person name="Zaburannyi N."/>
            <person name="Bechthold A."/>
            <person name="Kalinowski J."/>
            <person name="Luzhetskyy A."/>
        </authorList>
    </citation>
    <scope>NUCLEOTIDE SEQUENCE [LARGE SCALE GENOMIC DNA]</scope>
    <source>
        <strain evidence="8">DSM 43870</strain>
    </source>
</reference>
<dbReference type="Pfam" id="PF00232">
    <property type="entry name" value="Glyco_hydro_1"/>
    <property type="match status" value="2"/>
</dbReference>
<name>W5WEG0_9PSEU</name>
<protein>
    <submittedName>
        <fullName evidence="8">Beta-glucosidase</fullName>
        <ecNumber evidence="8">3.2.1.21</ecNumber>
    </submittedName>
</protein>
<evidence type="ECO:0000313" key="8">
    <source>
        <dbReference type="EMBL" id="AHH96564.1"/>
    </source>
</evidence>
<sequence>MRSALIACLATCLTAVHAQAAPTGPAPVPADFLWGVSTSGFQSEGSAPDSNWRRYAAQQGNEPYQNAIDFRHRYAEDIQRAAALGVKVFRFSVEWARVQPAPDRWDETELAYYDDVLRKIKAAGMRPMITLDHWVYPGWIADRHGWSDPGTVTAWLANARKVIQRYRGQGALWITINEPTVYLAQEVEHTKADKSVAADHLVQAHRGAYDLVHELDPGALVSSNVAFIVGVNEMVDKDFLDRVADKLDYVGLDYYYGLSVDNTSILGADLVHAPWKVDPQPDGIYYALRQYARRFPKLPLYVVENGMAGPDGSARPDGYTRAQHLRDHVYWVQRAIADGMHVIGYNYWSLTDNYEWGSYKPRFGLYTVDSGADGTLSRRPTDAVTAYREITARHGVPAGYRPAHRDSTCSLVDGLTSCLRPHG</sequence>
<feature type="chain" id="PRO_5004875126" evidence="7">
    <location>
        <begin position="21"/>
        <end position="423"/>
    </location>
</feature>
<accession>W5WEG0</accession>
<dbReference type="STRING" id="1449976.KALB_3197"/>
<comment type="similarity">
    <text evidence="1 5">Belongs to the glycosyl hydrolase 1 family.</text>
</comment>
<dbReference type="InterPro" id="IPR001360">
    <property type="entry name" value="Glyco_hydro_1"/>
</dbReference>
<feature type="active site" description="Nucleophile" evidence="4">
    <location>
        <position position="304"/>
    </location>
</feature>
<dbReference type="HOGENOM" id="CLU_001859_1_3_11"/>
<keyword evidence="3 6" id="KW-0326">Glycosidase</keyword>
<keyword evidence="9" id="KW-1185">Reference proteome</keyword>
<dbReference type="PATRIC" id="fig|1449976.3.peg.3211"/>
<dbReference type="EMBL" id="CP007155">
    <property type="protein sequence ID" value="AHH96564.1"/>
    <property type="molecule type" value="Genomic_DNA"/>
</dbReference>
<dbReference type="InterPro" id="IPR018120">
    <property type="entry name" value="Glyco_hydro_1_AS"/>
</dbReference>
<evidence type="ECO:0000256" key="4">
    <source>
        <dbReference type="PROSITE-ProRule" id="PRU10055"/>
    </source>
</evidence>
<evidence type="ECO:0000256" key="5">
    <source>
        <dbReference type="RuleBase" id="RU003690"/>
    </source>
</evidence>
<dbReference type="PROSITE" id="PS00653">
    <property type="entry name" value="GLYCOSYL_HYDROL_F1_2"/>
    <property type="match status" value="1"/>
</dbReference>
<dbReference type="PRINTS" id="PR00131">
    <property type="entry name" value="GLHYDRLASE1"/>
</dbReference>
<dbReference type="KEGG" id="kal:KALB_3197"/>
<keyword evidence="7" id="KW-0732">Signal</keyword>
<gene>
    <name evidence="8" type="ORF">KALB_3197</name>
</gene>
<keyword evidence="2 6" id="KW-0378">Hydrolase</keyword>
<dbReference type="GO" id="GO:0008422">
    <property type="term" value="F:beta-glucosidase activity"/>
    <property type="evidence" value="ECO:0007669"/>
    <property type="project" value="UniProtKB-EC"/>
</dbReference>
<evidence type="ECO:0000313" key="9">
    <source>
        <dbReference type="Proteomes" id="UP000019225"/>
    </source>
</evidence>
<dbReference type="Proteomes" id="UP000019225">
    <property type="component" value="Chromosome"/>
</dbReference>
<evidence type="ECO:0000256" key="7">
    <source>
        <dbReference type="SAM" id="SignalP"/>
    </source>
</evidence>
<dbReference type="Gene3D" id="3.20.20.80">
    <property type="entry name" value="Glycosidases"/>
    <property type="match status" value="2"/>
</dbReference>
<dbReference type="GO" id="GO:0005829">
    <property type="term" value="C:cytosol"/>
    <property type="evidence" value="ECO:0007669"/>
    <property type="project" value="TreeGrafter"/>
</dbReference>
<evidence type="ECO:0000256" key="3">
    <source>
        <dbReference type="ARBA" id="ARBA00023295"/>
    </source>
</evidence>
<evidence type="ECO:0000256" key="2">
    <source>
        <dbReference type="ARBA" id="ARBA00022801"/>
    </source>
</evidence>
<dbReference type="InterPro" id="IPR017853">
    <property type="entry name" value="GH"/>
</dbReference>
<proteinExistence type="inferred from homology"/>
<dbReference type="AlphaFoldDB" id="W5WEG0"/>
<dbReference type="PANTHER" id="PTHR10353">
    <property type="entry name" value="GLYCOSYL HYDROLASE"/>
    <property type="match status" value="1"/>
</dbReference>
<organism evidence="8 9">
    <name type="scientific">Kutzneria albida DSM 43870</name>
    <dbReference type="NCBI Taxonomy" id="1449976"/>
    <lineage>
        <taxon>Bacteria</taxon>
        <taxon>Bacillati</taxon>
        <taxon>Actinomycetota</taxon>
        <taxon>Actinomycetes</taxon>
        <taxon>Pseudonocardiales</taxon>
        <taxon>Pseudonocardiaceae</taxon>
        <taxon>Kutzneria</taxon>
    </lineage>
</organism>
<dbReference type="InterPro" id="IPR033132">
    <property type="entry name" value="GH_1_N_CS"/>
</dbReference>
<dbReference type="PANTHER" id="PTHR10353:SF209">
    <property type="entry name" value="GALACTOLIPID GALACTOSYLTRANSFERASE SFR2, CHLOROPLASTIC"/>
    <property type="match status" value="1"/>
</dbReference>
<feature type="signal peptide" evidence="7">
    <location>
        <begin position="1"/>
        <end position="20"/>
    </location>
</feature>
<dbReference type="eggNOG" id="COG2723">
    <property type="taxonomic scope" value="Bacteria"/>
</dbReference>
<evidence type="ECO:0000256" key="1">
    <source>
        <dbReference type="ARBA" id="ARBA00010838"/>
    </source>
</evidence>
<dbReference type="SUPFAM" id="SSF51445">
    <property type="entry name" value="(Trans)glycosidases"/>
    <property type="match status" value="1"/>
</dbReference>
<dbReference type="GO" id="GO:0016052">
    <property type="term" value="P:carbohydrate catabolic process"/>
    <property type="evidence" value="ECO:0007669"/>
    <property type="project" value="TreeGrafter"/>
</dbReference>
<dbReference type="OrthoDB" id="9765195at2"/>